<dbReference type="Gene3D" id="3.30.750.24">
    <property type="entry name" value="STAS domain"/>
    <property type="match status" value="1"/>
</dbReference>
<dbReference type="EMBL" id="JBHSTE010000006">
    <property type="protein sequence ID" value="MFC6334416.1"/>
    <property type="molecule type" value="Genomic_DNA"/>
</dbReference>
<feature type="domain" description="STAS" evidence="3">
    <location>
        <begin position="2"/>
        <end position="112"/>
    </location>
</feature>
<dbReference type="InterPro" id="IPR036513">
    <property type="entry name" value="STAS_dom_sf"/>
</dbReference>
<dbReference type="Proteomes" id="UP001596233">
    <property type="component" value="Unassembled WGS sequence"/>
</dbReference>
<reference evidence="5" key="1">
    <citation type="journal article" date="2019" name="Int. J. Syst. Evol. Microbiol.">
        <title>The Global Catalogue of Microorganisms (GCM) 10K type strain sequencing project: providing services to taxonomists for standard genome sequencing and annotation.</title>
        <authorList>
            <consortium name="The Broad Institute Genomics Platform"/>
            <consortium name="The Broad Institute Genome Sequencing Center for Infectious Disease"/>
            <person name="Wu L."/>
            <person name="Ma J."/>
        </authorList>
    </citation>
    <scope>NUCLEOTIDE SEQUENCE [LARGE SCALE GENOMIC DNA]</scope>
    <source>
        <strain evidence="5">PCU 280</strain>
    </source>
</reference>
<gene>
    <name evidence="4" type="ORF">ACFP56_17445</name>
</gene>
<dbReference type="PANTHER" id="PTHR33495">
    <property type="entry name" value="ANTI-SIGMA FACTOR ANTAGONIST TM_1081-RELATED-RELATED"/>
    <property type="match status" value="1"/>
</dbReference>
<dbReference type="InterPro" id="IPR002645">
    <property type="entry name" value="STAS_dom"/>
</dbReference>
<proteinExistence type="inferred from homology"/>
<name>A0ABW1V850_9BACL</name>
<evidence type="ECO:0000313" key="5">
    <source>
        <dbReference type="Proteomes" id="UP001596233"/>
    </source>
</evidence>
<dbReference type="CDD" id="cd07043">
    <property type="entry name" value="STAS_anti-anti-sigma_factors"/>
    <property type="match status" value="1"/>
</dbReference>
<sequence length="113" mass="12637">MDTQVIGLEQGVTEIRISGRLDGITMPELEQRLEAECFSQQKLRLIFSLEKLDYISSAGLRVMLLALKKTTAMKGKLVLYGLNSSVNEIFKLSGFSSIYTIVSTREEALAMMQ</sequence>
<keyword evidence="5" id="KW-1185">Reference proteome</keyword>
<dbReference type="NCBIfam" id="TIGR00377">
    <property type="entry name" value="ant_ant_sig"/>
    <property type="match status" value="1"/>
</dbReference>
<accession>A0ABW1V850</accession>
<evidence type="ECO:0000259" key="3">
    <source>
        <dbReference type="PROSITE" id="PS50801"/>
    </source>
</evidence>
<dbReference type="PROSITE" id="PS50801">
    <property type="entry name" value="STAS"/>
    <property type="match status" value="1"/>
</dbReference>
<evidence type="ECO:0000256" key="1">
    <source>
        <dbReference type="ARBA" id="ARBA00009013"/>
    </source>
</evidence>
<comment type="caution">
    <text evidence="4">The sequence shown here is derived from an EMBL/GenBank/DDBJ whole genome shotgun (WGS) entry which is preliminary data.</text>
</comment>
<comment type="similarity">
    <text evidence="1 2">Belongs to the anti-sigma-factor antagonist family.</text>
</comment>
<dbReference type="RefSeq" id="WP_379236923.1">
    <property type="nucleotide sequence ID" value="NZ_JBHSTE010000006.1"/>
</dbReference>
<dbReference type="SUPFAM" id="SSF52091">
    <property type="entry name" value="SpoIIaa-like"/>
    <property type="match status" value="1"/>
</dbReference>
<evidence type="ECO:0000256" key="2">
    <source>
        <dbReference type="RuleBase" id="RU003749"/>
    </source>
</evidence>
<dbReference type="Pfam" id="PF01740">
    <property type="entry name" value="STAS"/>
    <property type="match status" value="1"/>
</dbReference>
<organism evidence="4 5">
    <name type="scientific">Paenibacillus septentrionalis</name>
    <dbReference type="NCBI Taxonomy" id="429342"/>
    <lineage>
        <taxon>Bacteria</taxon>
        <taxon>Bacillati</taxon>
        <taxon>Bacillota</taxon>
        <taxon>Bacilli</taxon>
        <taxon>Bacillales</taxon>
        <taxon>Paenibacillaceae</taxon>
        <taxon>Paenibacillus</taxon>
    </lineage>
</organism>
<protein>
    <recommendedName>
        <fullName evidence="2">Anti-sigma factor antagonist</fullName>
    </recommendedName>
</protein>
<dbReference type="InterPro" id="IPR003658">
    <property type="entry name" value="Anti-sigma_ant"/>
</dbReference>
<evidence type="ECO:0000313" key="4">
    <source>
        <dbReference type="EMBL" id="MFC6334416.1"/>
    </source>
</evidence>